<proteinExistence type="predicted"/>
<dbReference type="EMBL" id="JAULUE010002047">
    <property type="protein sequence ID" value="KAK5912626.1"/>
    <property type="molecule type" value="Genomic_DNA"/>
</dbReference>
<protein>
    <submittedName>
        <fullName evidence="1">Uncharacterized protein</fullName>
    </submittedName>
</protein>
<dbReference type="AlphaFoldDB" id="A0AAN8CY05"/>
<keyword evidence="2" id="KW-1185">Reference proteome</keyword>
<sequence>MDLQSVLLCPKTKASKMYYKTKLQMHNFTCFNLGNKDEYCYTPGRSMRAPSAARFLPICSASTLSQS</sequence>
<evidence type="ECO:0000313" key="2">
    <source>
        <dbReference type="Proteomes" id="UP001335648"/>
    </source>
</evidence>
<dbReference type="Proteomes" id="UP001335648">
    <property type="component" value="Unassembled WGS sequence"/>
</dbReference>
<organism evidence="1 2">
    <name type="scientific">Champsocephalus esox</name>
    <name type="common">pike icefish</name>
    <dbReference type="NCBI Taxonomy" id="159716"/>
    <lineage>
        <taxon>Eukaryota</taxon>
        <taxon>Metazoa</taxon>
        <taxon>Chordata</taxon>
        <taxon>Craniata</taxon>
        <taxon>Vertebrata</taxon>
        <taxon>Euteleostomi</taxon>
        <taxon>Actinopterygii</taxon>
        <taxon>Neopterygii</taxon>
        <taxon>Teleostei</taxon>
        <taxon>Neoteleostei</taxon>
        <taxon>Acanthomorphata</taxon>
        <taxon>Eupercaria</taxon>
        <taxon>Perciformes</taxon>
        <taxon>Notothenioidei</taxon>
        <taxon>Channichthyidae</taxon>
        <taxon>Champsocephalus</taxon>
    </lineage>
</organism>
<gene>
    <name evidence="1" type="ORF">CesoFtcFv8_002480</name>
</gene>
<reference evidence="1 2" key="1">
    <citation type="journal article" date="2023" name="Mol. Biol. Evol.">
        <title>Genomics of Secondarily Temperate Adaptation in the Only Non-Antarctic Icefish.</title>
        <authorList>
            <person name="Rivera-Colon A.G."/>
            <person name="Rayamajhi N."/>
            <person name="Minhas B.F."/>
            <person name="Madrigal G."/>
            <person name="Bilyk K.T."/>
            <person name="Yoon V."/>
            <person name="Hune M."/>
            <person name="Gregory S."/>
            <person name="Cheng C.H.C."/>
            <person name="Catchen J.M."/>
        </authorList>
    </citation>
    <scope>NUCLEOTIDE SEQUENCE [LARGE SCALE GENOMIC DNA]</scope>
    <source>
        <strain evidence="1">JC2023a</strain>
    </source>
</reference>
<evidence type="ECO:0000313" key="1">
    <source>
        <dbReference type="EMBL" id="KAK5912626.1"/>
    </source>
</evidence>
<name>A0AAN8CY05_9TELE</name>
<accession>A0AAN8CY05</accession>
<comment type="caution">
    <text evidence="1">The sequence shown here is derived from an EMBL/GenBank/DDBJ whole genome shotgun (WGS) entry which is preliminary data.</text>
</comment>